<dbReference type="Pfam" id="PF13102">
    <property type="entry name" value="Phage_int_SAM_5"/>
    <property type="match status" value="1"/>
</dbReference>
<dbReference type="Gene3D" id="1.10.443.10">
    <property type="entry name" value="Intergrase catalytic core"/>
    <property type="match status" value="1"/>
</dbReference>
<dbReference type="InterPro" id="IPR011010">
    <property type="entry name" value="DNA_brk_join_enz"/>
</dbReference>
<keyword evidence="6" id="KW-1185">Reference proteome</keyword>
<keyword evidence="3" id="KW-0233">DNA recombination</keyword>
<dbReference type="Proteomes" id="UP001597131">
    <property type="component" value="Unassembled WGS sequence"/>
</dbReference>
<dbReference type="InterPro" id="IPR010998">
    <property type="entry name" value="Integrase_recombinase_N"/>
</dbReference>
<keyword evidence="2" id="KW-0238">DNA-binding</keyword>
<dbReference type="InterPro" id="IPR025269">
    <property type="entry name" value="SAM-like_dom"/>
</dbReference>
<dbReference type="PROSITE" id="PS51898">
    <property type="entry name" value="TYR_RECOMBINASE"/>
    <property type="match status" value="1"/>
</dbReference>
<comment type="caution">
    <text evidence="5">The sequence shown here is derived from an EMBL/GenBank/DDBJ whole genome shotgun (WGS) entry which is preliminary data.</text>
</comment>
<evidence type="ECO:0000259" key="4">
    <source>
        <dbReference type="PROSITE" id="PS51898"/>
    </source>
</evidence>
<organism evidence="5 6">
    <name type="scientific">Salegentibacter chungangensis</name>
    <dbReference type="NCBI Taxonomy" id="1335724"/>
    <lineage>
        <taxon>Bacteria</taxon>
        <taxon>Pseudomonadati</taxon>
        <taxon>Bacteroidota</taxon>
        <taxon>Flavobacteriia</taxon>
        <taxon>Flavobacteriales</taxon>
        <taxon>Flavobacteriaceae</taxon>
        <taxon>Salegentibacter</taxon>
    </lineage>
</organism>
<dbReference type="InterPro" id="IPR002104">
    <property type="entry name" value="Integrase_catalytic"/>
</dbReference>
<reference evidence="6" key="1">
    <citation type="journal article" date="2019" name="Int. J. Syst. Evol. Microbiol.">
        <title>The Global Catalogue of Microorganisms (GCM) 10K type strain sequencing project: providing services to taxonomists for standard genome sequencing and annotation.</title>
        <authorList>
            <consortium name="The Broad Institute Genomics Platform"/>
            <consortium name="The Broad Institute Genome Sequencing Center for Infectious Disease"/>
            <person name="Wu L."/>
            <person name="Ma J."/>
        </authorList>
    </citation>
    <scope>NUCLEOTIDE SEQUENCE [LARGE SCALE GENOMIC DNA]</scope>
    <source>
        <strain evidence="6">CCUG 64793</strain>
    </source>
</reference>
<name>A0ABW3NTB9_9FLAO</name>
<evidence type="ECO:0000313" key="6">
    <source>
        <dbReference type="Proteomes" id="UP001597131"/>
    </source>
</evidence>
<dbReference type="PANTHER" id="PTHR30349:SF64">
    <property type="entry name" value="PROPHAGE INTEGRASE INTD-RELATED"/>
    <property type="match status" value="1"/>
</dbReference>
<dbReference type="SUPFAM" id="SSF56349">
    <property type="entry name" value="DNA breaking-rejoining enzymes"/>
    <property type="match status" value="1"/>
</dbReference>
<evidence type="ECO:0000256" key="3">
    <source>
        <dbReference type="ARBA" id="ARBA00023172"/>
    </source>
</evidence>
<dbReference type="InterPro" id="IPR050090">
    <property type="entry name" value="Tyrosine_recombinase_XerCD"/>
</dbReference>
<dbReference type="RefSeq" id="WP_380745684.1">
    <property type="nucleotide sequence ID" value="NZ_JBHTLI010000002.1"/>
</dbReference>
<dbReference type="CDD" id="cd01185">
    <property type="entry name" value="INTN1_C_like"/>
    <property type="match status" value="1"/>
</dbReference>
<evidence type="ECO:0000256" key="1">
    <source>
        <dbReference type="ARBA" id="ARBA00008857"/>
    </source>
</evidence>
<sequence>MKKTTVTLRFKKLKSGMLSLYLDYYPPVIIPSTAKLSRREFLKMKIYEVPENEWQQKHNDAQIELAEEIRAARFLQIRNKEFGLVDNIQHNVNFYDFYNSIVEEYYNTGSKGNYHSWKASLKYWFEFAGKDLESRKLTKWHVDQYRNFLLTTNNLRTNKKKLANNTASAYYKQFIIILKKAYKEKILPSNLAEDAKYIKEKRNIREYVSEEELGKLWKTPINSPIVKHMAMFSALTGLRYSDVVKLEWDDVFEDTHQGTYIHLREQKTDHRHTHPISQAALKILKSQESTEGKIFSDIPYYKVIRELKKWVEDAGIKKKISFHNFRHSFAIINLSKNENIYTIKDLLGHKNITTTQIYLQSMDKNKIKAVNNVNVDLDGL</sequence>
<gene>
    <name evidence="5" type="ORF">ACFQ3Q_10805</name>
</gene>
<feature type="domain" description="Tyr recombinase" evidence="4">
    <location>
        <begin position="203"/>
        <end position="372"/>
    </location>
</feature>
<proteinExistence type="inferred from homology"/>
<evidence type="ECO:0000256" key="2">
    <source>
        <dbReference type="ARBA" id="ARBA00023125"/>
    </source>
</evidence>
<dbReference type="Pfam" id="PF00589">
    <property type="entry name" value="Phage_integrase"/>
    <property type="match status" value="1"/>
</dbReference>
<evidence type="ECO:0000313" key="5">
    <source>
        <dbReference type="EMBL" id="MFD1096239.1"/>
    </source>
</evidence>
<dbReference type="PANTHER" id="PTHR30349">
    <property type="entry name" value="PHAGE INTEGRASE-RELATED"/>
    <property type="match status" value="1"/>
</dbReference>
<protein>
    <submittedName>
        <fullName evidence="5">Tyrosine-type recombinase/integrase</fullName>
    </submittedName>
</protein>
<accession>A0ABW3NTB9</accession>
<dbReference type="EMBL" id="JBHTLI010000002">
    <property type="protein sequence ID" value="MFD1096239.1"/>
    <property type="molecule type" value="Genomic_DNA"/>
</dbReference>
<dbReference type="InterPro" id="IPR013762">
    <property type="entry name" value="Integrase-like_cat_sf"/>
</dbReference>
<comment type="similarity">
    <text evidence="1">Belongs to the 'phage' integrase family.</text>
</comment>
<dbReference type="Gene3D" id="1.10.150.130">
    <property type="match status" value="1"/>
</dbReference>